<dbReference type="SUPFAM" id="SSF56601">
    <property type="entry name" value="beta-lactamase/transpeptidase-like"/>
    <property type="match status" value="1"/>
</dbReference>
<dbReference type="PANTHER" id="PTHR35333">
    <property type="entry name" value="BETA-LACTAMASE"/>
    <property type="match status" value="1"/>
</dbReference>
<sequence>MPKNDNLKNKISNLINAQEGDFAFSFYDLNTKTTFGIHDKNEFHAASTMKTPVMIEVFKQIKEGNLKLEDSILIKNEFRSIVDKSPYKMDIGSDSDDVIYKKIGIKMSVYDLVYQMITVSSNLATNILIDIVDPKKVTQSMRDLGAMDIQVRRGVEDTKAFDLGLNNTTTAHDLMLIFKALANKEIGDLDYDKMIGILADQKFNEIIPAKLPKNLKIAHKTGSITGVQHDSGIVFLPDGRSYVLIVLSKNLKDVEKGVDILSEISKMIYTEFYTKN</sequence>
<comment type="similarity">
    <text evidence="2">Belongs to the class-A beta-lactamase family.</text>
</comment>
<dbReference type="EC" id="3.5.2.6" evidence="3"/>
<dbReference type="Pfam" id="PF13354">
    <property type="entry name" value="Beta-lactamase2"/>
    <property type="match status" value="1"/>
</dbReference>
<evidence type="ECO:0000313" key="5">
    <source>
        <dbReference type="EMBL" id="MFC3809533.1"/>
    </source>
</evidence>
<dbReference type="InterPro" id="IPR045155">
    <property type="entry name" value="Beta-lactam_cat"/>
</dbReference>
<evidence type="ECO:0000256" key="1">
    <source>
        <dbReference type="ARBA" id="ARBA00001526"/>
    </source>
</evidence>
<evidence type="ECO:0000259" key="4">
    <source>
        <dbReference type="Pfam" id="PF13354"/>
    </source>
</evidence>
<comment type="catalytic activity">
    <reaction evidence="1">
        <text>a beta-lactam + H2O = a substituted beta-amino acid</text>
        <dbReference type="Rhea" id="RHEA:20401"/>
        <dbReference type="ChEBI" id="CHEBI:15377"/>
        <dbReference type="ChEBI" id="CHEBI:35627"/>
        <dbReference type="ChEBI" id="CHEBI:140347"/>
        <dbReference type="EC" id="3.5.2.6"/>
    </reaction>
</comment>
<dbReference type="EMBL" id="JBHRYQ010000001">
    <property type="protein sequence ID" value="MFC3809533.1"/>
    <property type="molecule type" value="Genomic_DNA"/>
</dbReference>
<reference evidence="6" key="1">
    <citation type="journal article" date="2019" name="Int. J. Syst. Evol. Microbiol.">
        <title>The Global Catalogue of Microorganisms (GCM) 10K type strain sequencing project: providing services to taxonomists for standard genome sequencing and annotation.</title>
        <authorList>
            <consortium name="The Broad Institute Genomics Platform"/>
            <consortium name="The Broad Institute Genome Sequencing Center for Infectious Disease"/>
            <person name="Wu L."/>
            <person name="Ma J."/>
        </authorList>
    </citation>
    <scope>NUCLEOTIDE SEQUENCE [LARGE SCALE GENOMIC DNA]</scope>
    <source>
        <strain evidence="6">CECT 7956</strain>
    </source>
</reference>
<dbReference type="PANTHER" id="PTHR35333:SF3">
    <property type="entry name" value="BETA-LACTAMASE-TYPE TRANSPEPTIDASE FOLD CONTAINING PROTEIN"/>
    <property type="match status" value="1"/>
</dbReference>
<evidence type="ECO:0000313" key="6">
    <source>
        <dbReference type="Proteomes" id="UP001595616"/>
    </source>
</evidence>
<evidence type="ECO:0000256" key="2">
    <source>
        <dbReference type="ARBA" id="ARBA00009009"/>
    </source>
</evidence>
<accession>A0ABV7YUG0</accession>
<keyword evidence="5" id="KW-0378">Hydrolase</keyword>
<organism evidence="5 6">
    <name type="scientific">Lacihabitans lacunae</name>
    <dbReference type="NCBI Taxonomy" id="1028214"/>
    <lineage>
        <taxon>Bacteria</taxon>
        <taxon>Pseudomonadati</taxon>
        <taxon>Bacteroidota</taxon>
        <taxon>Cytophagia</taxon>
        <taxon>Cytophagales</taxon>
        <taxon>Leadbetterellaceae</taxon>
        <taxon>Lacihabitans</taxon>
    </lineage>
</organism>
<gene>
    <name evidence="5" type="ORF">ACFOOI_02620</name>
</gene>
<proteinExistence type="inferred from homology"/>
<keyword evidence="6" id="KW-1185">Reference proteome</keyword>
<dbReference type="GO" id="GO:0016787">
    <property type="term" value="F:hydrolase activity"/>
    <property type="evidence" value="ECO:0007669"/>
    <property type="project" value="UniProtKB-KW"/>
</dbReference>
<evidence type="ECO:0000256" key="3">
    <source>
        <dbReference type="ARBA" id="ARBA00012865"/>
    </source>
</evidence>
<dbReference type="Proteomes" id="UP001595616">
    <property type="component" value="Unassembled WGS sequence"/>
</dbReference>
<dbReference type="Gene3D" id="3.40.710.10">
    <property type="entry name" value="DD-peptidase/beta-lactamase superfamily"/>
    <property type="match status" value="1"/>
</dbReference>
<dbReference type="InterPro" id="IPR000871">
    <property type="entry name" value="Beta-lactam_class-A"/>
</dbReference>
<comment type="caution">
    <text evidence="5">The sequence shown here is derived from an EMBL/GenBank/DDBJ whole genome shotgun (WGS) entry which is preliminary data.</text>
</comment>
<protein>
    <recommendedName>
        <fullName evidence="3">beta-lactamase</fullName>
        <ecNumber evidence="3">3.5.2.6</ecNumber>
    </recommendedName>
</protein>
<name>A0ABV7YUG0_9BACT</name>
<dbReference type="RefSeq" id="WP_379834722.1">
    <property type="nucleotide sequence ID" value="NZ_JBHRYQ010000001.1"/>
</dbReference>
<feature type="domain" description="Beta-lactamase class A catalytic" evidence="4">
    <location>
        <begin position="24"/>
        <end position="247"/>
    </location>
</feature>
<dbReference type="InterPro" id="IPR012338">
    <property type="entry name" value="Beta-lactam/transpept-like"/>
</dbReference>